<keyword evidence="2" id="KW-1185">Reference proteome</keyword>
<protein>
    <submittedName>
        <fullName evidence="1">Uncharacterized protein</fullName>
    </submittedName>
</protein>
<evidence type="ECO:0000313" key="1">
    <source>
        <dbReference type="EMBL" id="MPC55287.1"/>
    </source>
</evidence>
<gene>
    <name evidence="1" type="ORF">E2C01_049219</name>
</gene>
<name>A0A5B7GDA1_PORTR</name>
<sequence length="190" mass="20583">MYCGEAHVTQLLLLACGPEQWELLPAYAHSAFSSGTSKRMCAYQECSRALPNISHDPHTICTRIMQRGSCTVTSRCEKCTGWDVMVVDSARIYQVKLERRCTRYARAKHQGSVGASGSRVGAGDLPQVAVQMDLVSLVGSITPQDSASEAGQAECLASSRPTCPKLAAPSRVQEALLAKGAWEVAWDTRH</sequence>
<organism evidence="1 2">
    <name type="scientific">Portunus trituberculatus</name>
    <name type="common">Swimming crab</name>
    <name type="synonym">Neptunus trituberculatus</name>
    <dbReference type="NCBI Taxonomy" id="210409"/>
    <lineage>
        <taxon>Eukaryota</taxon>
        <taxon>Metazoa</taxon>
        <taxon>Ecdysozoa</taxon>
        <taxon>Arthropoda</taxon>
        <taxon>Crustacea</taxon>
        <taxon>Multicrustacea</taxon>
        <taxon>Malacostraca</taxon>
        <taxon>Eumalacostraca</taxon>
        <taxon>Eucarida</taxon>
        <taxon>Decapoda</taxon>
        <taxon>Pleocyemata</taxon>
        <taxon>Brachyura</taxon>
        <taxon>Eubrachyura</taxon>
        <taxon>Portunoidea</taxon>
        <taxon>Portunidae</taxon>
        <taxon>Portuninae</taxon>
        <taxon>Portunus</taxon>
    </lineage>
</organism>
<dbReference type="Proteomes" id="UP000324222">
    <property type="component" value="Unassembled WGS sequence"/>
</dbReference>
<accession>A0A5B7GDA1</accession>
<reference evidence="1 2" key="1">
    <citation type="submission" date="2019-05" db="EMBL/GenBank/DDBJ databases">
        <title>Another draft genome of Portunus trituberculatus and its Hox gene families provides insights of decapod evolution.</title>
        <authorList>
            <person name="Jeong J.-H."/>
            <person name="Song I."/>
            <person name="Kim S."/>
            <person name="Choi T."/>
            <person name="Kim D."/>
            <person name="Ryu S."/>
            <person name="Kim W."/>
        </authorList>
    </citation>
    <scope>NUCLEOTIDE SEQUENCE [LARGE SCALE GENOMIC DNA]</scope>
    <source>
        <tissue evidence="1">Muscle</tissue>
    </source>
</reference>
<proteinExistence type="predicted"/>
<dbReference type="AlphaFoldDB" id="A0A5B7GDA1"/>
<dbReference type="EMBL" id="VSRR010013051">
    <property type="protein sequence ID" value="MPC55287.1"/>
    <property type="molecule type" value="Genomic_DNA"/>
</dbReference>
<comment type="caution">
    <text evidence="1">The sequence shown here is derived from an EMBL/GenBank/DDBJ whole genome shotgun (WGS) entry which is preliminary data.</text>
</comment>
<evidence type="ECO:0000313" key="2">
    <source>
        <dbReference type="Proteomes" id="UP000324222"/>
    </source>
</evidence>